<proteinExistence type="predicted"/>
<sequence>MEVHHHHEEQNPELNSDDIEELDELEEDVKNMAQKIAEFRETLPDQLKNSLASIIAAQRPAILTGIDDDSHPGPSDNPNPDARTRLDSEHMDKILVEKDPKHTEKIQIIKQKISDNASMMPILVTRMKECMSRINKLQHFKQDVIHPAFTRKRTT</sequence>
<comment type="caution">
    <text evidence="1">The sequence shown here is derived from an EMBL/GenBank/DDBJ whole genome shotgun (WGS) entry which is preliminary data.</text>
</comment>
<evidence type="ECO:0000313" key="1">
    <source>
        <dbReference type="EMBL" id="KAI3701207.1"/>
    </source>
</evidence>
<protein>
    <submittedName>
        <fullName evidence="1">Uncharacterized protein</fullName>
    </submittedName>
</protein>
<dbReference type="EMBL" id="CM042016">
    <property type="protein sequence ID" value="KAI3701207.1"/>
    <property type="molecule type" value="Genomic_DNA"/>
</dbReference>
<gene>
    <name evidence="1" type="ORF">L2E82_45856</name>
</gene>
<organism evidence="1 2">
    <name type="scientific">Cichorium intybus</name>
    <name type="common">Chicory</name>
    <dbReference type="NCBI Taxonomy" id="13427"/>
    <lineage>
        <taxon>Eukaryota</taxon>
        <taxon>Viridiplantae</taxon>
        <taxon>Streptophyta</taxon>
        <taxon>Embryophyta</taxon>
        <taxon>Tracheophyta</taxon>
        <taxon>Spermatophyta</taxon>
        <taxon>Magnoliopsida</taxon>
        <taxon>eudicotyledons</taxon>
        <taxon>Gunneridae</taxon>
        <taxon>Pentapetalae</taxon>
        <taxon>asterids</taxon>
        <taxon>campanulids</taxon>
        <taxon>Asterales</taxon>
        <taxon>Asteraceae</taxon>
        <taxon>Cichorioideae</taxon>
        <taxon>Cichorieae</taxon>
        <taxon>Cichoriinae</taxon>
        <taxon>Cichorium</taxon>
    </lineage>
</organism>
<accession>A0ACB8ZTQ0</accession>
<dbReference type="Proteomes" id="UP001055811">
    <property type="component" value="Linkage Group LG08"/>
</dbReference>
<reference evidence="1 2" key="2">
    <citation type="journal article" date="2022" name="Mol. Ecol. Resour.">
        <title>The genomes of chicory, endive, great burdock and yacon provide insights into Asteraceae paleo-polyploidization history and plant inulin production.</title>
        <authorList>
            <person name="Fan W."/>
            <person name="Wang S."/>
            <person name="Wang H."/>
            <person name="Wang A."/>
            <person name="Jiang F."/>
            <person name="Liu H."/>
            <person name="Zhao H."/>
            <person name="Xu D."/>
            <person name="Zhang Y."/>
        </authorList>
    </citation>
    <scope>NUCLEOTIDE SEQUENCE [LARGE SCALE GENOMIC DNA]</scope>
    <source>
        <strain evidence="2">cv. Punajuju</strain>
        <tissue evidence="1">Leaves</tissue>
    </source>
</reference>
<keyword evidence="2" id="KW-1185">Reference proteome</keyword>
<evidence type="ECO:0000313" key="2">
    <source>
        <dbReference type="Proteomes" id="UP001055811"/>
    </source>
</evidence>
<name>A0ACB8ZTQ0_CICIN</name>
<reference evidence="2" key="1">
    <citation type="journal article" date="2022" name="Mol. Ecol. Resour.">
        <title>The genomes of chicory, endive, great burdock and yacon provide insights into Asteraceae palaeo-polyploidization history and plant inulin production.</title>
        <authorList>
            <person name="Fan W."/>
            <person name="Wang S."/>
            <person name="Wang H."/>
            <person name="Wang A."/>
            <person name="Jiang F."/>
            <person name="Liu H."/>
            <person name="Zhao H."/>
            <person name="Xu D."/>
            <person name="Zhang Y."/>
        </authorList>
    </citation>
    <scope>NUCLEOTIDE SEQUENCE [LARGE SCALE GENOMIC DNA]</scope>
    <source>
        <strain evidence="2">cv. Punajuju</strain>
    </source>
</reference>